<dbReference type="EMBL" id="HBUF01339680">
    <property type="protein sequence ID" value="CAG6701081.1"/>
    <property type="molecule type" value="Transcribed_RNA"/>
</dbReference>
<proteinExistence type="predicted"/>
<dbReference type="EMBL" id="HBUF01339681">
    <property type="protein sequence ID" value="CAG6701085.1"/>
    <property type="molecule type" value="Transcribed_RNA"/>
</dbReference>
<dbReference type="EMBL" id="HBUF01339684">
    <property type="protein sequence ID" value="CAG6701098.1"/>
    <property type="molecule type" value="Transcribed_RNA"/>
</dbReference>
<accession>A0A8D8UBT1</accession>
<evidence type="ECO:0000313" key="2">
    <source>
        <dbReference type="EMBL" id="CAG6701051.1"/>
    </source>
</evidence>
<reference evidence="2" key="1">
    <citation type="submission" date="2021-05" db="EMBL/GenBank/DDBJ databases">
        <authorList>
            <person name="Alioto T."/>
            <person name="Alioto T."/>
            <person name="Gomez Garrido J."/>
        </authorList>
    </citation>
    <scope>NUCLEOTIDE SEQUENCE</scope>
</reference>
<dbReference type="EMBL" id="HBUF01339672">
    <property type="protein sequence ID" value="CAG6701051.1"/>
    <property type="molecule type" value="Transcribed_RNA"/>
</dbReference>
<dbReference type="AlphaFoldDB" id="A0A8D8UBT1"/>
<sequence>MCMSLAFGSLNLQSHKVQWNVCSLPSSVLISFTNSCPTGNILSSTTISTSSELFSLAALLSVVFFVLLNAPDATKLILGAAVTLSGPAVPPAAVAAFAASAASALARRMAVAFGSGSGIGLPSFW</sequence>
<feature type="transmembrane region" description="Helical" evidence="1">
    <location>
        <begin position="76"/>
        <end position="99"/>
    </location>
</feature>
<protein>
    <submittedName>
        <fullName evidence="2">Uncharacterized protein</fullName>
    </submittedName>
</protein>
<organism evidence="2">
    <name type="scientific">Cacopsylla melanoneura</name>
    <dbReference type="NCBI Taxonomy" id="428564"/>
    <lineage>
        <taxon>Eukaryota</taxon>
        <taxon>Metazoa</taxon>
        <taxon>Ecdysozoa</taxon>
        <taxon>Arthropoda</taxon>
        <taxon>Hexapoda</taxon>
        <taxon>Insecta</taxon>
        <taxon>Pterygota</taxon>
        <taxon>Neoptera</taxon>
        <taxon>Paraneoptera</taxon>
        <taxon>Hemiptera</taxon>
        <taxon>Sternorrhyncha</taxon>
        <taxon>Psylloidea</taxon>
        <taxon>Psyllidae</taxon>
        <taxon>Psyllinae</taxon>
        <taxon>Cacopsylla</taxon>
    </lineage>
</organism>
<dbReference type="EMBL" id="HBUF01339679">
    <property type="protein sequence ID" value="CAG6701077.1"/>
    <property type="molecule type" value="Transcribed_RNA"/>
</dbReference>
<keyword evidence="1" id="KW-0472">Membrane</keyword>
<dbReference type="EMBL" id="HBUF01339683">
    <property type="protein sequence ID" value="CAG6701094.1"/>
    <property type="molecule type" value="Transcribed_RNA"/>
</dbReference>
<evidence type="ECO:0000256" key="1">
    <source>
        <dbReference type="SAM" id="Phobius"/>
    </source>
</evidence>
<dbReference type="EMBL" id="HBUF01339673">
    <property type="protein sequence ID" value="CAG6701055.1"/>
    <property type="molecule type" value="Transcribed_RNA"/>
</dbReference>
<name>A0A8D8UBT1_9HEMI</name>
<dbReference type="EMBL" id="HBUF01339674">
    <property type="protein sequence ID" value="CAG6701059.1"/>
    <property type="molecule type" value="Transcribed_RNA"/>
</dbReference>
<dbReference type="EMBL" id="HBUF01339676">
    <property type="protein sequence ID" value="CAG6701068.1"/>
    <property type="molecule type" value="Transcribed_RNA"/>
</dbReference>
<feature type="transmembrane region" description="Helical" evidence="1">
    <location>
        <begin position="53"/>
        <end position="70"/>
    </location>
</feature>
<dbReference type="EMBL" id="HBUF01339678">
    <property type="protein sequence ID" value="CAG6701073.1"/>
    <property type="molecule type" value="Transcribed_RNA"/>
</dbReference>
<dbReference type="EMBL" id="HBUF01339682">
    <property type="protein sequence ID" value="CAG6701089.1"/>
    <property type="molecule type" value="Transcribed_RNA"/>
</dbReference>
<keyword evidence="1" id="KW-0812">Transmembrane</keyword>
<keyword evidence="1" id="KW-1133">Transmembrane helix</keyword>
<dbReference type="EMBL" id="HBUF01339675">
    <property type="protein sequence ID" value="CAG6701063.1"/>
    <property type="molecule type" value="Transcribed_RNA"/>
</dbReference>